<sequence length="108" mass="12106">MEELHLDFADLKELYRCYMPAMKNGALFVRTARPYKMGHSLALRVTLPDALDALPVSGKVVWITPQNAHSAQPAGIGVVFIDDKYQLQDKIEKLLSGMLESHESTYSL</sequence>
<dbReference type="RefSeq" id="WP_377335557.1">
    <property type="nucleotide sequence ID" value="NZ_JBHSGB010000015.1"/>
</dbReference>
<accession>A0ABV9JQJ7</accession>
<comment type="caution">
    <text evidence="2">The sequence shown here is derived from an EMBL/GenBank/DDBJ whole genome shotgun (WGS) entry which is preliminary data.</text>
</comment>
<feature type="domain" description="PilZ" evidence="1">
    <location>
        <begin position="12"/>
        <end position="95"/>
    </location>
</feature>
<organism evidence="2 3">
    <name type="scientific">Rheinheimera marina</name>
    <dbReference type="NCBI Taxonomy" id="1774958"/>
    <lineage>
        <taxon>Bacteria</taxon>
        <taxon>Pseudomonadati</taxon>
        <taxon>Pseudomonadota</taxon>
        <taxon>Gammaproteobacteria</taxon>
        <taxon>Chromatiales</taxon>
        <taxon>Chromatiaceae</taxon>
        <taxon>Rheinheimera</taxon>
    </lineage>
</organism>
<evidence type="ECO:0000313" key="3">
    <source>
        <dbReference type="Proteomes" id="UP001595962"/>
    </source>
</evidence>
<evidence type="ECO:0000259" key="1">
    <source>
        <dbReference type="Pfam" id="PF07238"/>
    </source>
</evidence>
<gene>
    <name evidence="2" type="ORF">ACFO3I_15725</name>
</gene>
<dbReference type="Gene3D" id="2.40.10.220">
    <property type="entry name" value="predicted glycosyltransferase like domains"/>
    <property type="match status" value="1"/>
</dbReference>
<protein>
    <submittedName>
        <fullName evidence="2">PilZ domain-containing protein</fullName>
    </submittedName>
</protein>
<dbReference type="EMBL" id="JBHSGB010000015">
    <property type="protein sequence ID" value="MFC4656467.1"/>
    <property type="molecule type" value="Genomic_DNA"/>
</dbReference>
<proteinExistence type="predicted"/>
<dbReference type="Pfam" id="PF07238">
    <property type="entry name" value="PilZ"/>
    <property type="match status" value="1"/>
</dbReference>
<keyword evidence="3" id="KW-1185">Reference proteome</keyword>
<dbReference type="InterPro" id="IPR009875">
    <property type="entry name" value="PilZ_domain"/>
</dbReference>
<reference evidence="3" key="1">
    <citation type="journal article" date="2019" name="Int. J. Syst. Evol. Microbiol.">
        <title>The Global Catalogue of Microorganisms (GCM) 10K type strain sequencing project: providing services to taxonomists for standard genome sequencing and annotation.</title>
        <authorList>
            <consortium name="The Broad Institute Genomics Platform"/>
            <consortium name="The Broad Institute Genome Sequencing Center for Infectious Disease"/>
            <person name="Wu L."/>
            <person name="Ma J."/>
        </authorList>
    </citation>
    <scope>NUCLEOTIDE SEQUENCE [LARGE SCALE GENOMIC DNA]</scope>
    <source>
        <strain evidence="3">DT28</strain>
    </source>
</reference>
<name>A0ABV9JQJ7_9GAMM</name>
<evidence type="ECO:0000313" key="2">
    <source>
        <dbReference type="EMBL" id="MFC4656467.1"/>
    </source>
</evidence>
<dbReference type="Proteomes" id="UP001595962">
    <property type="component" value="Unassembled WGS sequence"/>
</dbReference>